<dbReference type="EMBL" id="BOPG01000106">
    <property type="protein sequence ID" value="GIJ64026.1"/>
    <property type="molecule type" value="Genomic_DNA"/>
</dbReference>
<accession>A0A8J3ZM35</accession>
<sequence>MVRAAFVGGVAGIVATLGAATRAESKRTLRAELVVTADHPISPRVAGVDGVDAVSEEVPVTFDASLDSSDPSAFDIADGLAVDPAAYSRTHAVDVTAGDLRDLRRATVAVYPGY</sequence>
<dbReference type="AlphaFoldDB" id="A0A8J3ZM35"/>
<gene>
    <name evidence="1" type="ORF">Vau01_115420</name>
</gene>
<reference evidence="1" key="1">
    <citation type="submission" date="2021-01" db="EMBL/GenBank/DDBJ databases">
        <title>Whole genome shotgun sequence of Virgisporangium aurantiacum NBRC 16421.</title>
        <authorList>
            <person name="Komaki H."/>
            <person name="Tamura T."/>
        </authorList>
    </citation>
    <scope>NUCLEOTIDE SEQUENCE</scope>
    <source>
        <strain evidence="1">NBRC 16421</strain>
    </source>
</reference>
<evidence type="ECO:0000313" key="1">
    <source>
        <dbReference type="EMBL" id="GIJ64026.1"/>
    </source>
</evidence>
<comment type="caution">
    <text evidence="1">The sequence shown here is derived from an EMBL/GenBank/DDBJ whole genome shotgun (WGS) entry which is preliminary data.</text>
</comment>
<name>A0A8J3ZM35_9ACTN</name>
<evidence type="ECO:0000313" key="2">
    <source>
        <dbReference type="Proteomes" id="UP000612585"/>
    </source>
</evidence>
<keyword evidence="2" id="KW-1185">Reference proteome</keyword>
<proteinExistence type="predicted"/>
<organism evidence="1 2">
    <name type="scientific">Virgisporangium aurantiacum</name>
    <dbReference type="NCBI Taxonomy" id="175570"/>
    <lineage>
        <taxon>Bacteria</taxon>
        <taxon>Bacillati</taxon>
        <taxon>Actinomycetota</taxon>
        <taxon>Actinomycetes</taxon>
        <taxon>Micromonosporales</taxon>
        <taxon>Micromonosporaceae</taxon>
        <taxon>Virgisporangium</taxon>
    </lineage>
</organism>
<dbReference type="Proteomes" id="UP000612585">
    <property type="component" value="Unassembled WGS sequence"/>
</dbReference>
<protein>
    <submittedName>
        <fullName evidence="1">Uncharacterized protein</fullName>
    </submittedName>
</protein>